<protein>
    <submittedName>
        <fullName evidence="3">Uncharacterized protein</fullName>
    </submittedName>
</protein>
<proteinExistence type="predicted"/>
<keyword evidence="4" id="KW-1185">Reference proteome</keyword>
<organism evidence="3 4">
    <name type="scientific">Tricholomella constricta</name>
    <dbReference type="NCBI Taxonomy" id="117010"/>
    <lineage>
        <taxon>Eukaryota</taxon>
        <taxon>Fungi</taxon>
        <taxon>Dikarya</taxon>
        <taxon>Basidiomycota</taxon>
        <taxon>Agaricomycotina</taxon>
        <taxon>Agaricomycetes</taxon>
        <taxon>Agaricomycetidae</taxon>
        <taxon>Agaricales</taxon>
        <taxon>Tricholomatineae</taxon>
        <taxon>Lyophyllaceae</taxon>
        <taxon>Tricholomella</taxon>
    </lineage>
</organism>
<dbReference type="AlphaFoldDB" id="A0A8H5M167"/>
<evidence type="ECO:0000313" key="4">
    <source>
        <dbReference type="Proteomes" id="UP000565441"/>
    </source>
</evidence>
<feature type="region of interest" description="Disordered" evidence="1">
    <location>
        <begin position="279"/>
        <end position="303"/>
    </location>
</feature>
<feature type="compositionally biased region" description="Polar residues" evidence="1">
    <location>
        <begin position="215"/>
        <end position="224"/>
    </location>
</feature>
<evidence type="ECO:0000256" key="1">
    <source>
        <dbReference type="SAM" id="MobiDB-lite"/>
    </source>
</evidence>
<feature type="region of interest" description="Disordered" evidence="1">
    <location>
        <begin position="315"/>
        <end position="410"/>
    </location>
</feature>
<feature type="transmembrane region" description="Helical" evidence="2">
    <location>
        <begin position="169"/>
        <end position="191"/>
    </location>
</feature>
<dbReference type="Gene3D" id="1.20.5.510">
    <property type="entry name" value="Single helix bin"/>
    <property type="match status" value="1"/>
</dbReference>
<feature type="compositionally biased region" description="Pro residues" evidence="1">
    <location>
        <begin position="348"/>
        <end position="359"/>
    </location>
</feature>
<comment type="caution">
    <text evidence="3">The sequence shown here is derived from an EMBL/GenBank/DDBJ whole genome shotgun (WGS) entry which is preliminary data.</text>
</comment>
<reference evidence="3 4" key="1">
    <citation type="journal article" date="2020" name="ISME J.">
        <title>Uncovering the hidden diversity of litter-decomposition mechanisms in mushroom-forming fungi.</title>
        <authorList>
            <person name="Floudas D."/>
            <person name="Bentzer J."/>
            <person name="Ahren D."/>
            <person name="Johansson T."/>
            <person name="Persson P."/>
            <person name="Tunlid A."/>
        </authorList>
    </citation>
    <scope>NUCLEOTIDE SEQUENCE [LARGE SCALE GENOMIC DNA]</scope>
    <source>
        <strain evidence="3 4">CBS 661.87</strain>
    </source>
</reference>
<dbReference type="OrthoDB" id="2796893at2759"/>
<accession>A0A8H5M167</accession>
<keyword evidence="2" id="KW-0472">Membrane</keyword>
<evidence type="ECO:0000256" key="2">
    <source>
        <dbReference type="SAM" id="Phobius"/>
    </source>
</evidence>
<dbReference type="Proteomes" id="UP000565441">
    <property type="component" value="Unassembled WGS sequence"/>
</dbReference>
<feature type="compositionally biased region" description="Polar residues" evidence="1">
    <location>
        <begin position="464"/>
        <end position="474"/>
    </location>
</feature>
<name>A0A8H5M167_9AGAR</name>
<feature type="region of interest" description="Disordered" evidence="1">
    <location>
        <begin position="202"/>
        <end position="260"/>
    </location>
</feature>
<feature type="compositionally biased region" description="Polar residues" evidence="1">
    <location>
        <begin position="398"/>
        <end position="410"/>
    </location>
</feature>
<evidence type="ECO:0000313" key="3">
    <source>
        <dbReference type="EMBL" id="KAF5376881.1"/>
    </source>
</evidence>
<keyword evidence="2" id="KW-1133">Transmembrane helix</keyword>
<feature type="compositionally biased region" description="Polar residues" evidence="1">
    <location>
        <begin position="315"/>
        <end position="330"/>
    </location>
</feature>
<sequence length="474" mass="50047">MDLPQSAGPSIRGPTIRKTSRPAIWLRMCLEGVKDPVRSYMNCYCSTYGLTGARTGWNVPALTDPRNGYNAPGENTTEADLCNCSWAAYNLLSVCALCQGSDAGVRKYYPAEVELPSDVAIPAYAAKDPSTWSDQRFNPQEARVIHDKGLPDLVWKTPGKKSTTSPGPIIGGVIGGVAVLVLAGIIAFFMYRKRQKRHATAAASQGYVDGPGHSRNMSDISQKSGGVGLAYQRMDRSFGTSPSSQPPMSPTSGTMHTHSSSVNSLSYFGSVNHSVAPYSTASPQPVARTLSPSPPPPNQYGGMNREEIIVPFTLSPSPTAASRQGSSTNLADRKRADGAIIPVYDSPNSPPVQMPPPSLLPELSGESSQPRRRVNPPAYSAVDAASQRSRSHAPVQSKKGSADTQHSMESNLSGATTVRHGSTTGGGGSISAIDDVIGQMGFGQVQESVSGSGGTLGTGHSLQMPRNQVFRSVN</sequence>
<feature type="region of interest" description="Disordered" evidence="1">
    <location>
        <begin position="446"/>
        <end position="474"/>
    </location>
</feature>
<dbReference type="EMBL" id="JAACJP010000026">
    <property type="protein sequence ID" value="KAF5376881.1"/>
    <property type="molecule type" value="Genomic_DNA"/>
</dbReference>
<gene>
    <name evidence="3" type="ORF">D9615_007240</name>
</gene>
<keyword evidence="2" id="KW-0812">Transmembrane</keyword>